<evidence type="ECO:0000313" key="2">
    <source>
        <dbReference type="EMBL" id="KIE05517.1"/>
    </source>
</evidence>
<feature type="transmembrane region" description="Helical" evidence="1">
    <location>
        <begin position="28"/>
        <end position="46"/>
    </location>
</feature>
<protein>
    <recommendedName>
        <fullName evidence="4">DUF2066 domain-containing protein</fullName>
    </recommendedName>
</protein>
<accession>A0A0C1MTU3</accession>
<proteinExistence type="predicted"/>
<dbReference type="InterPro" id="IPR018642">
    <property type="entry name" value="DUF2066"/>
</dbReference>
<sequence length="386" mass="45004">MHFYNFIRNFMNILLLNNSNHKQNIGAVLIRLAFTLLFIFLAQITYSEEKEEHSDQKIFTVKNINIYAEGETLEEATDKALRAGSIEALDQLLNNIIVFDERHKSSSIINRTNAYDFVNYTEIESERMTSHSYKATITYKFNHKKIRNLLNSSGIKYVGRTAQNALLIPILHSKDGNVTIWSNDDWRNAWEETSLKVGLMNYILSEGDLIDIGTINPKEIMSAPLEKYTSILDDYESESLIAIFSTELDNKLDITIRFLNPTNNYYRYTSLLRNKDESEKEFYKRVAHELTIKIDADWKGERVFDNERYYSSKLIVKYNKPARWMKIKKDLEEIKEILQIKLLSKSATEAEIEIIYTLPPAIFSNELLYKGYALKKTEGQIHLVSR</sequence>
<comment type="caution">
    <text evidence="2">The sequence shown here is derived from an EMBL/GenBank/DDBJ whole genome shotgun (WGS) entry which is preliminary data.</text>
</comment>
<reference evidence="2 3" key="1">
    <citation type="submission" date="2014-11" db="EMBL/GenBank/DDBJ databases">
        <title>A Rickettsiales Symbiont of Amoebae With Ancient Features.</title>
        <authorList>
            <person name="Schulz F."/>
            <person name="Martijn J."/>
            <person name="Wascher F."/>
            <person name="Kostanjsek R."/>
            <person name="Ettema T.J."/>
            <person name="Horn M."/>
        </authorList>
    </citation>
    <scope>NUCLEOTIDE SEQUENCE [LARGE SCALE GENOMIC DNA]</scope>
    <source>
        <strain evidence="2 3">UWC36</strain>
    </source>
</reference>
<keyword evidence="1" id="KW-1133">Transmembrane helix</keyword>
<evidence type="ECO:0000313" key="3">
    <source>
        <dbReference type="Proteomes" id="UP000031258"/>
    </source>
</evidence>
<name>A0A0C1MTU3_9RICK</name>
<dbReference type="AlphaFoldDB" id="A0A0C1MTU3"/>
<keyword evidence="1" id="KW-0812">Transmembrane</keyword>
<evidence type="ECO:0000256" key="1">
    <source>
        <dbReference type="SAM" id="Phobius"/>
    </source>
</evidence>
<organism evidence="2 3">
    <name type="scientific">Candidatus Jidaibacter acanthamoebae</name>
    <dbReference type="NCBI Taxonomy" id="86105"/>
    <lineage>
        <taxon>Bacteria</taxon>
        <taxon>Pseudomonadati</taxon>
        <taxon>Pseudomonadota</taxon>
        <taxon>Alphaproteobacteria</taxon>
        <taxon>Rickettsiales</taxon>
        <taxon>Candidatus Midichloriaceae</taxon>
        <taxon>Candidatus Jidaibacter</taxon>
    </lineage>
</organism>
<dbReference type="STRING" id="86105.NF27_DP00610"/>
<dbReference type="Proteomes" id="UP000031258">
    <property type="component" value="Unassembled WGS sequence"/>
</dbReference>
<gene>
    <name evidence="2" type="ORF">NF27_DP00610</name>
</gene>
<keyword evidence="3" id="KW-1185">Reference proteome</keyword>
<keyword evidence="1" id="KW-0472">Membrane</keyword>
<dbReference type="EMBL" id="JSWE01000092">
    <property type="protein sequence ID" value="KIE05517.1"/>
    <property type="molecule type" value="Genomic_DNA"/>
</dbReference>
<dbReference type="Pfam" id="PF09839">
    <property type="entry name" value="DUF2066"/>
    <property type="match status" value="1"/>
</dbReference>
<evidence type="ECO:0008006" key="4">
    <source>
        <dbReference type="Google" id="ProtNLM"/>
    </source>
</evidence>